<evidence type="ECO:0000256" key="2">
    <source>
        <dbReference type="ARBA" id="ARBA00022531"/>
    </source>
</evidence>
<dbReference type="Pfam" id="PF03912">
    <property type="entry name" value="Psb28"/>
    <property type="match status" value="1"/>
</dbReference>
<dbReference type="PANTHER" id="PTHR34963">
    <property type="match status" value="1"/>
</dbReference>
<accession>A0ABR8IWJ0</accession>
<evidence type="ECO:0000313" key="7">
    <source>
        <dbReference type="EMBL" id="MBD2687262.1"/>
    </source>
</evidence>
<proteinExistence type="inferred from homology"/>
<dbReference type="InterPro" id="IPR005610">
    <property type="entry name" value="PSII_Psb28_class-1"/>
</dbReference>
<protein>
    <recommendedName>
        <fullName evidence="5 6">Photosystem II reaction center Psb28 protein</fullName>
    </recommendedName>
    <alternativeName>
        <fullName evidence="5">Photosystem II 13 kDa protein</fullName>
    </alternativeName>
    <alternativeName>
        <fullName evidence="5">Photosystem II reaction center W protein</fullName>
    </alternativeName>
</protein>
<reference evidence="7 8" key="1">
    <citation type="journal article" date="2020" name="ISME J.">
        <title>Comparative genomics reveals insights into cyanobacterial evolution and habitat adaptation.</title>
        <authorList>
            <person name="Chen M.Y."/>
            <person name="Teng W.K."/>
            <person name="Zhao L."/>
            <person name="Hu C.X."/>
            <person name="Zhou Y.K."/>
            <person name="Han B.P."/>
            <person name="Song L.R."/>
            <person name="Shu W.S."/>
        </authorList>
    </citation>
    <scope>NUCLEOTIDE SEQUENCE [LARGE SCALE GENOMIC DNA]</scope>
    <source>
        <strain evidence="7 8">FACHB-1249</strain>
    </source>
</reference>
<organism evidence="7 8">
    <name type="scientific">Aphanizomenon flos-aquae FACHB-1249</name>
    <dbReference type="NCBI Taxonomy" id="2692889"/>
    <lineage>
        <taxon>Bacteria</taxon>
        <taxon>Bacillati</taxon>
        <taxon>Cyanobacteriota</taxon>
        <taxon>Cyanophyceae</taxon>
        <taxon>Nostocales</taxon>
        <taxon>Aphanizomenonaceae</taxon>
        <taxon>Aphanizomenon</taxon>
    </lineage>
</organism>
<evidence type="ECO:0000256" key="3">
    <source>
        <dbReference type="ARBA" id="ARBA00023136"/>
    </source>
</evidence>
<dbReference type="InterPro" id="IPR038676">
    <property type="entry name" value="Psb28_c1_sf"/>
</dbReference>
<keyword evidence="5" id="KW-0793">Thylakoid</keyword>
<evidence type="ECO:0000256" key="4">
    <source>
        <dbReference type="ARBA" id="ARBA00023276"/>
    </source>
</evidence>
<dbReference type="NCBIfam" id="TIGR03047">
    <property type="entry name" value="PS_II_psb28"/>
    <property type="match status" value="1"/>
</dbReference>
<dbReference type="HAMAP" id="MF_01370">
    <property type="entry name" value="PSII_Psb28"/>
    <property type="match status" value="1"/>
</dbReference>
<evidence type="ECO:0000256" key="6">
    <source>
        <dbReference type="RuleBase" id="RU003509"/>
    </source>
</evidence>
<sequence>MAKIQFARDVEETVVPDVRLTRAKVGDSGTATFTFTNPDILAQDGKIEPTGLYLIDEEGEIVIRNVQGKFVNGKPESLEAVYVMQSQKEWDRFMRFMNRYAEENGLGLSKS</sequence>
<evidence type="ECO:0000256" key="1">
    <source>
        <dbReference type="ARBA" id="ARBA00004170"/>
    </source>
</evidence>
<evidence type="ECO:0000256" key="5">
    <source>
        <dbReference type="HAMAP-Rule" id="MF_01370"/>
    </source>
</evidence>
<dbReference type="Proteomes" id="UP000660270">
    <property type="component" value="Unassembled WGS sequence"/>
</dbReference>
<keyword evidence="2 5" id="KW-0602">Photosynthesis</keyword>
<dbReference type="EMBL" id="JACJTM010000065">
    <property type="protein sequence ID" value="MBD2687262.1"/>
    <property type="molecule type" value="Genomic_DNA"/>
</dbReference>
<dbReference type="PANTHER" id="PTHR34963:SF2">
    <property type="entry name" value="PHOTOSYSTEM II REACTION CENTER PSB28 PROTEIN, CHLOROPLASTIC"/>
    <property type="match status" value="1"/>
</dbReference>
<evidence type="ECO:0000313" key="8">
    <source>
        <dbReference type="Proteomes" id="UP000660270"/>
    </source>
</evidence>
<comment type="similarity">
    <text evidence="5 6">Belongs to the Psb28 family.</text>
</comment>
<comment type="subunit">
    <text evidence="5">Part of the photosystem II complex.</text>
</comment>
<dbReference type="GeneID" id="78220083"/>
<name>A0ABR8IWJ0_APHFL</name>
<gene>
    <name evidence="5 7" type="primary">psb28</name>
    <name evidence="7" type="ORF">H6G43_19050</name>
</gene>
<keyword evidence="3 5" id="KW-0472">Membrane</keyword>
<dbReference type="Gene3D" id="2.40.30.220">
    <property type="entry name" value="Photosystem II Psb28"/>
    <property type="match status" value="1"/>
</dbReference>
<dbReference type="RefSeq" id="WP_190388127.1">
    <property type="nucleotide sequence ID" value="NZ_JACJTM010000065.1"/>
</dbReference>
<keyword evidence="8" id="KW-1185">Reference proteome</keyword>
<comment type="subcellular location">
    <subcellularLocation>
        <location evidence="5">Cellular thylakoid membrane</location>
        <topology evidence="5">Peripheral membrane protein</topology>
        <orientation evidence="5">Cytoplasmic side</orientation>
    </subcellularLocation>
    <subcellularLocation>
        <location evidence="1">Membrane</location>
        <topology evidence="1">Peripheral membrane protein</topology>
    </subcellularLocation>
</comment>
<comment type="caution">
    <text evidence="7">The sequence shown here is derived from an EMBL/GenBank/DDBJ whole genome shotgun (WGS) entry which is preliminary data.</text>
</comment>
<keyword evidence="4 5" id="KW-0604">Photosystem II</keyword>